<dbReference type="Pfam" id="PF02771">
    <property type="entry name" value="Acyl-CoA_dh_N"/>
    <property type="match status" value="1"/>
</dbReference>
<evidence type="ECO:0000259" key="7">
    <source>
        <dbReference type="Pfam" id="PF00441"/>
    </source>
</evidence>
<dbReference type="InterPro" id="IPR046373">
    <property type="entry name" value="Acyl-CoA_Oxase/DH_mid-dom_sf"/>
</dbReference>
<comment type="cofactor">
    <cofactor evidence="1 6">
        <name>FAD</name>
        <dbReference type="ChEBI" id="CHEBI:57692"/>
    </cofactor>
</comment>
<protein>
    <submittedName>
        <fullName evidence="10">Acyl-CoA dehydrogenase</fullName>
        <ecNumber evidence="10">1.3.99.-</ecNumber>
    </submittedName>
</protein>
<keyword evidence="3 6" id="KW-0285">Flavoprotein</keyword>
<comment type="similarity">
    <text evidence="2 6">Belongs to the acyl-CoA dehydrogenase family.</text>
</comment>
<dbReference type="InterPro" id="IPR013786">
    <property type="entry name" value="AcylCoA_DH/ox_N"/>
</dbReference>
<sequence>MRIGVTVKTPRRLYDDDHEQFREVIRAFVDQHAAPHAQRWAADGKVDRWLFTKAAEAGILGFALPEEYGGGGADDFRFNAIMGEELARNPVSDGMAGIALQNDIVFPYFVDLTNDEQKQRWLPGIAAGELVTAIAMTEPGTGSDLAGIRTSAVRDGDDYVINGSKTFISNGQNADLVVVAVRTSADRHRGLSLIVVEGDRPGFTRGRNLDKIGLHAQDTSELSFADVRVPAGNLLGAEGDGFLGLMRNLPQERLSIAAAAVAASEGVLERTLAYVKERTAFGQPIGSFQNTRFVLAEIATQLQASRVYIDEFVRLHTAGELTAEQAAAAKWYTTEQYNDVVYRCQQLYGGYGYMQEYRIAQDYQDARITTIYGGTTEIMKEIVGRSLGL</sequence>
<evidence type="ECO:0000313" key="10">
    <source>
        <dbReference type="EMBL" id="KJL40131.1"/>
    </source>
</evidence>
<accession>A0A0M2H821</accession>
<dbReference type="Proteomes" id="UP000033956">
    <property type="component" value="Unassembled WGS sequence"/>
</dbReference>
<evidence type="ECO:0000256" key="6">
    <source>
        <dbReference type="RuleBase" id="RU362125"/>
    </source>
</evidence>
<dbReference type="EC" id="1.3.99.-" evidence="10"/>
<evidence type="ECO:0000256" key="3">
    <source>
        <dbReference type="ARBA" id="ARBA00022630"/>
    </source>
</evidence>
<evidence type="ECO:0000259" key="8">
    <source>
        <dbReference type="Pfam" id="PF02770"/>
    </source>
</evidence>
<dbReference type="InterPro" id="IPR037069">
    <property type="entry name" value="AcylCoA_DH/ox_N_sf"/>
</dbReference>
<dbReference type="Gene3D" id="1.10.540.10">
    <property type="entry name" value="Acyl-CoA dehydrogenase/oxidase, N-terminal domain"/>
    <property type="match status" value="1"/>
</dbReference>
<dbReference type="AlphaFoldDB" id="A0A0M2H821"/>
<dbReference type="Gene3D" id="1.20.140.10">
    <property type="entry name" value="Butyryl-CoA Dehydrogenase, subunit A, domain 3"/>
    <property type="match status" value="1"/>
</dbReference>
<organism evidence="10 11">
    <name type="scientific">Microbacterium terrae</name>
    <dbReference type="NCBI Taxonomy" id="69369"/>
    <lineage>
        <taxon>Bacteria</taxon>
        <taxon>Bacillati</taxon>
        <taxon>Actinomycetota</taxon>
        <taxon>Actinomycetes</taxon>
        <taxon>Micrococcales</taxon>
        <taxon>Microbacteriaceae</taxon>
        <taxon>Microbacterium</taxon>
    </lineage>
</organism>
<evidence type="ECO:0000259" key="9">
    <source>
        <dbReference type="Pfam" id="PF02771"/>
    </source>
</evidence>
<dbReference type="FunFam" id="1.20.140.10:FF:000001">
    <property type="entry name" value="Acyl-CoA dehydrogenase"/>
    <property type="match status" value="1"/>
</dbReference>
<dbReference type="InterPro" id="IPR009100">
    <property type="entry name" value="AcylCoA_DH/oxidase_NM_dom_sf"/>
</dbReference>
<evidence type="ECO:0000256" key="2">
    <source>
        <dbReference type="ARBA" id="ARBA00009347"/>
    </source>
</evidence>
<dbReference type="InterPro" id="IPR009075">
    <property type="entry name" value="AcylCo_DH/oxidase_C"/>
</dbReference>
<dbReference type="GO" id="GO:0003995">
    <property type="term" value="F:acyl-CoA dehydrogenase activity"/>
    <property type="evidence" value="ECO:0007669"/>
    <property type="project" value="TreeGrafter"/>
</dbReference>
<dbReference type="PANTHER" id="PTHR43884:SF12">
    <property type="entry name" value="ISOVALERYL-COA DEHYDROGENASE, MITOCHONDRIAL-RELATED"/>
    <property type="match status" value="1"/>
</dbReference>
<dbReference type="GO" id="GO:0050660">
    <property type="term" value="F:flavin adenine dinucleotide binding"/>
    <property type="evidence" value="ECO:0007669"/>
    <property type="project" value="InterPro"/>
</dbReference>
<dbReference type="Pfam" id="PF02770">
    <property type="entry name" value="Acyl-CoA_dh_M"/>
    <property type="match status" value="1"/>
</dbReference>
<dbReference type="PANTHER" id="PTHR43884">
    <property type="entry name" value="ACYL-COA DEHYDROGENASE"/>
    <property type="match status" value="1"/>
</dbReference>
<dbReference type="FunFam" id="2.40.110.10:FF:000002">
    <property type="entry name" value="Acyl-CoA dehydrogenase fadE12"/>
    <property type="match status" value="1"/>
</dbReference>
<gene>
    <name evidence="10" type="primary">mmgC_2</name>
    <name evidence="10" type="ORF">RS81_01721</name>
</gene>
<dbReference type="Gene3D" id="2.40.110.10">
    <property type="entry name" value="Butyryl-CoA Dehydrogenase, subunit A, domain 2"/>
    <property type="match status" value="1"/>
</dbReference>
<reference evidence="10 11" key="1">
    <citation type="submission" date="2015-02" db="EMBL/GenBank/DDBJ databases">
        <title>Draft genome sequences of ten Microbacterium spp. with emphasis on heavy metal contaminated environments.</title>
        <authorList>
            <person name="Corretto E."/>
        </authorList>
    </citation>
    <scope>NUCLEOTIDE SEQUENCE [LARGE SCALE GENOMIC DNA]</scope>
    <source>
        <strain evidence="10 11">DSM 12510</strain>
    </source>
</reference>
<evidence type="ECO:0000256" key="5">
    <source>
        <dbReference type="ARBA" id="ARBA00023002"/>
    </source>
</evidence>
<keyword evidence="11" id="KW-1185">Reference proteome</keyword>
<feature type="domain" description="Acyl-CoA dehydrogenase/oxidase C-terminal" evidence="7">
    <location>
        <begin position="239"/>
        <end position="387"/>
    </location>
</feature>
<dbReference type="PATRIC" id="fig|92835.4.peg.1740"/>
<evidence type="ECO:0000313" key="11">
    <source>
        <dbReference type="Proteomes" id="UP000033956"/>
    </source>
</evidence>
<dbReference type="InterPro" id="IPR006091">
    <property type="entry name" value="Acyl-CoA_Oxase/DH_mid-dom"/>
</dbReference>
<keyword evidence="4 6" id="KW-0274">FAD</keyword>
<keyword evidence="5 6" id="KW-0560">Oxidoreductase</keyword>
<dbReference type="SUPFAM" id="SSF47203">
    <property type="entry name" value="Acyl-CoA dehydrogenase C-terminal domain-like"/>
    <property type="match status" value="1"/>
</dbReference>
<dbReference type="OrthoDB" id="2769798at2"/>
<dbReference type="STRING" id="92835.RS81_01721"/>
<dbReference type="EMBL" id="JYIZ01000047">
    <property type="protein sequence ID" value="KJL40131.1"/>
    <property type="molecule type" value="Genomic_DNA"/>
</dbReference>
<dbReference type="InterPro" id="IPR036250">
    <property type="entry name" value="AcylCo_DH-like_C"/>
</dbReference>
<evidence type="ECO:0000256" key="1">
    <source>
        <dbReference type="ARBA" id="ARBA00001974"/>
    </source>
</evidence>
<name>A0A0M2H821_9MICO</name>
<feature type="domain" description="Acyl-CoA dehydrogenase/oxidase N-terminal" evidence="9">
    <location>
        <begin position="16"/>
        <end position="129"/>
    </location>
</feature>
<proteinExistence type="inferred from homology"/>
<evidence type="ECO:0000256" key="4">
    <source>
        <dbReference type="ARBA" id="ARBA00022827"/>
    </source>
</evidence>
<feature type="domain" description="Acyl-CoA oxidase/dehydrogenase middle" evidence="8">
    <location>
        <begin position="133"/>
        <end position="227"/>
    </location>
</feature>
<dbReference type="SUPFAM" id="SSF56645">
    <property type="entry name" value="Acyl-CoA dehydrogenase NM domain-like"/>
    <property type="match status" value="1"/>
</dbReference>
<comment type="caution">
    <text evidence="10">The sequence shown here is derived from an EMBL/GenBank/DDBJ whole genome shotgun (WGS) entry which is preliminary data.</text>
</comment>
<dbReference type="Pfam" id="PF00441">
    <property type="entry name" value="Acyl-CoA_dh_1"/>
    <property type="match status" value="1"/>
</dbReference>